<keyword evidence="3" id="KW-1185">Reference proteome</keyword>
<dbReference type="Proteomes" id="UP000652760">
    <property type="component" value="Unassembled WGS sequence"/>
</dbReference>
<dbReference type="RefSeq" id="WP_200191554.1">
    <property type="nucleotide sequence ID" value="NZ_JAENHM010000025.1"/>
</dbReference>
<feature type="transmembrane region" description="Helical" evidence="1">
    <location>
        <begin position="132"/>
        <end position="148"/>
    </location>
</feature>
<evidence type="ECO:0000313" key="2">
    <source>
        <dbReference type="EMBL" id="MBK1837206.1"/>
    </source>
</evidence>
<dbReference type="EMBL" id="JAENHM010000025">
    <property type="protein sequence ID" value="MBK1837206.1"/>
    <property type="molecule type" value="Genomic_DNA"/>
</dbReference>
<feature type="transmembrane region" description="Helical" evidence="1">
    <location>
        <begin position="75"/>
        <end position="95"/>
    </location>
</feature>
<evidence type="ECO:0008006" key="4">
    <source>
        <dbReference type="Google" id="ProtNLM"/>
    </source>
</evidence>
<accession>A0ABS1F1B1</accession>
<evidence type="ECO:0000256" key="1">
    <source>
        <dbReference type="SAM" id="Phobius"/>
    </source>
</evidence>
<comment type="caution">
    <text evidence="2">The sequence shown here is derived from an EMBL/GenBank/DDBJ whole genome shotgun (WGS) entry which is preliminary data.</text>
</comment>
<keyword evidence="1" id="KW-1133">Transmembrane helix</keyword>
<name>A0ABS1F1B1_9PROT</name>
<sequence length="150" mass="15290">MSQSTTLCVVTNDALSSLSCKLHSAGCSVVRGVLDLLMMPAGNQRLLGWSGNHLLSIAGQLGSGASDLFPVHYGVHPAAVGSFLAAIGCAAVMALRAFGTAAALAILMLIGAYVVTMQLPPDFVASPKGIEFLLISGLAAIGAAFRYAQN</sequence>
<evidence type="ECO:0000313" key="3">
    <source>
        <dbReference type="Proteomes" id="UP000652760"/>
    </source>
</evidence>
<gene>
    <name evidence="2" type="ORF">JHL17_07255</name>
</gene>
<organism evidence="2 3">
    <name type="scientific">Azospirillum endophyticum</name>
    <dbReference type="NCBI Taxonomy" id="2800326"/>
    <lineage>
        <taxon>Bacteria</taxon>
        <taxon>Pseudomonadati</taxon>
        <taxon>Pseudomonadota</taxon>
        <taxon>Alphaproteobacteria</taxon>
        <taxon>Rhodospirillales</taxon>
        <taxon>Azospirillaceae</taxon>
        <taxon>Azospirillum</taxon>
    </lineage>
</organism>
<keyword evidence="1" id="KW-0472">Membrane</keyword>
<feature type="transmembrane region" description="Helical" evidence="1">
    <location>
        <begin position="102"/>
        <end position="120"/>
    </location>
</feature>
<proteinExistence type="predicted"/>
<reference evidence="3" key="1">
    <citation type="submission" date="2021-01" db="EMBL/GenBank/DDBJ databases">
        <title>Genome public.</title>
        <authorList>
            <person name="Liu C."/>
            <person name="Sun Q."/>
        </authorList>
    </citation>
    <scope>NUCLEOTIDE SEQUENCE [LARGE SCALE GENOMIC DNA]</scope>
    <source>
        <strain evidence="3">YIM B02556</strain>
    </source>
</reference>
<keyword evidence="1" id="KW-0812">Transmembrane</keyword>
<protein>
    <recommendedName>
        <fullName evidence="4">DoxX family protein</fullName>
    </recommendedName>
</protein>